<feature type="binding site" evidence="9">
    <location>
        <position position="347"/>
    </location>
    <ligand>
        <name>ATP</name>
        <dbReference type="ChEBI" id="CHEBI:30616"/>
    </ligand>
</feature>
<dbReference type="PANTHER" id="PTHR10925:SF5">
    <property type="entry name" value="RNA CYTIDINE ACETYLTRANSFERASE"/>
    <property type="match status" value="1"/>
</dbReference>
<accession>A0ABN0XJI0</accession>
<comment type="caution">
    <text evidence="9">Lacks conserved residue(s) required for the propagation of feature annotation.</text>
</comment>
<protein>
    <recommendedName>
        <fullName evidence="9">tRNA(Met) cytidine acetyltransferase TmcA</fullName>
        <ecNumber evidence="9">2.3.1.193</ecNumber>
    </recommendedName>
</protein>
<feature type="domain" description="tRNA(Met) cytidine acetyltransferase TmcA tRNA-binding" evidence="13">
    <location>
        <begin position="599"/>
        <end position="695"/>
    </location>
</feature>
<feature type="binding site" evidence="9">
    <location>
        <position position="179"/>
    </location>
    <ligand>
        <name>ATP</name>
        <dbReference type="ChEBI" id="CHEBI:30616"/>
    </ligand>
</feature>
<dbReference type="InterPro" id="IPR007807">
    <property type="entry name" value="TcmA/NAT10_helicase"/>
</dbReference>
<keyword evidence="15" id="KW-1185">Reference proteome</keyword>
<dbReference type="Gene3D" id="1.20.120.890">
    <property type="entry name" value="tRNA(Met) cytidine acetyltransferase, tail domain"/>
    <property type="match status" value="1"/>
</dbReference>
<dbReference type="InterPro" id="IPR013562">
    <property type="entry name" value="TmcA/NAT10_N"/>
</dbReference>
<evidence type="ECO:0000259" key="11">
    <source>
        <dbReference type="Pfam" id="PF08351"/>
    </source>
</evidence>
<evidence type="ECO:0000313" key="15">
    <source>
        <dbReference type="Proteomes" id="UP001501757"/>
    </source>
</evidence>
<dbReference type="Pfam" id="PF08351">
    <property type="entry name" value="TmcA_N"/>
    <property type="match status" value="1"/>
</dbReference>
<dbReference type="InterPro" id="IPR027417">
    <property type="entry name" value="P-loop_NTPase"/>
</dbReference>
<dbReference type="InterPro" id="IPR033442">
    <property type="entry name" value="TmcA_tRNA_bind"/>
</dbReference>
<gene>
    <name evidence="9" type="primary">tmcA</name>
    <name evidence="14" type="ORF">GCM10009092_32830</name>
</gene>
<evidence type="ECO:0000256" key="3">
    <source>
        <dbReference type="ARBA" id="ARBA00022679"/>
    </source>
</evidence>
<dbReference type="Gene3D" id="3.40.630.30">
    <property type="match status" value="1"/>
</dbReference>
<feature type="domain" description="TmcA/NAT10 N-terminal" evidence="11">
    <location>
        <begin position="15"/>
        <end position="152"/>
    </location>
</feature>
<dbReference type="PANTHER" id="PTHR10925">
    <property type="entry name" value="N-ACETYLTRANSFERASE 10"/>
    <property type="match status" value="1"/>
</dbReference>
<dbReference type="EC" id="2.3.1.193" evidence="9"/>
<dbReference type="Pfam" id="PF17176">
    <property type="entry name" value="tRNA_bind_3"/>
    <property type="match status" value="1"/>
</dbReference>
<keyword evidence="2 9" id="KW-0820">tRNA-binding</keyword>
<feature type="binding site" evidence="9">
    <location>
        <begin position="492"/>
        <end position="494"/>
    </location>
    <ligand>
        <name>acetyl-CoA</name>
        <dbReference type="ChEBI" id="CHEBI:57288"/>
    </ligand>
</feature>
<evidence type="ECO:0000256" key="1">
    <source>
        <dbReference type="ARBA" id="ARBA00022490"/>
    </source>
</evidence>
<evidence type="ECO:0000256" key="2">
    <source>
        <dbReference type="ARBA" id="ARBA00022555"/>
    </source>
</evidence>
<dbReference type="HAMAP" id="MF_01886">
    <property type="entry name" value="tRNA_acetyltr_TmcA"/>
    <property type="match status" value="1"/>
</dbReference>
<keyword evidence="6 9" id="KW-0067">ATP-binding</keyword>
<comment type="function">
    <text evidence="9">Catalyzes the formation of N(4)-acetylcytidine (ac(4)C) at the wobble position of tRNA(Met), by using acetyl-CoA as an acetyl donor and ATP (or GTP).</text>
</comment>
<keyword evidence="3 9" id="KW-0808">Transferase</keyword>
<keyword evidence="7 9" id="KW-0694">RNA-binding</keyword>
<dbReference type="Pfam" id="PF05127">
    <property type="entry name" value="NAT10_TcmA_helicase"/>
    <property type="match status" value="1"/>
</dbReference>
<comment type="similarity">
    <text evidence="9">Belongs to the TmcA family.</text>
</comment>
<evidence type="ECO:0000259" key="13">
    <source>
        <dbReference type="Pfam" id="PF17176"/>
    </source>
</evidence>
<dbReference type="Proteomes" id="UP001501757">
    <property type="component" value="Unassembled WGS sequence"/>
</dbReference>
<reference evidence="14 15" key="1">
    <citation type="journal article" date="2019" name="Int. J. Syst. Evol. Microbiol.">
        <title>The Global Catalogue of Microorganisms (GCM) 10K type strain sequencing project: providing services to taxonomists for standard genome sequencing and annotation.</title>
        <authorList>
            <consortium name="The Broad Institute Genomics Platform"/>
            <consortium name="The Broad Institute Genome Sequencing Center for Infectious Disease"/>
            <person name="Wu L."/>
            <person name="Ma J."/>
        </authorList>
    </citation>
    <scope>NUCLEOTIDE SEQUENCE [LARGE SCALE GENOMIC DNA]</scope>
    <source>
        <strain evidence="14 15">JCM 13378</strain>
    </source>
</reference>
<organism evidence="14 15">
    <name type="scientific">Bowmanella denitrificans</name>
    <dbReference type="NCBI Taxonomy" id="366582"/>
    <lineage>
        <taxon>Bacteria</taxon>
        <taxon>Pseudomonadati</taxon>
        <taxon>Pseudomonadota</taxon>
        <taxon>Gammaproteobacteria</taxon>
        <taxon>Alteromonadales</taxon>
        <taxon>Alteromonadaceae</taxon>
        <taxon>Bowmanella</taxon>
    </lineage>
</organism>
<dbReference type="Gene3D" id="3.40.50.11040">
    <property type="match status" value="1"/>
</dbReference>
<dbReference type="SUPFAM" id="SSF52540">
    <property type="entry name" value="P-loop containing nucleoside triphosphate hydrolases"/>
    <property type="match status" value="1"/>
</dbReference>
<sequence>MADVQNAFQSWLNQRYSGQFHRQLLLIQGPKDWTRQQAASLLSHSGAGQALWIGDEPGQVSCRDYRRQLGNEWDTVVFDLFAGVSASALVALSGTVRRGGLMLLLCPAQQELAHFIDPKAGQKNSFGWPVGPSQFCRWLLDRVSQSRQVAVFTPEAFRGNHYPADKPSAKPGPCASPEQALAVQGIVKVAKGHRHRPLVITADRGRGKSSALGIAAAQLIRDSARNIVITAPHPDAVAQAFTQAAKLLPEANQSKDRLQTEHGELRFVPVDVLLREAQPADVLLVDEAAAIPAPLLKKLLGRYSRVVFASTIHGYEGSGRGFEIRFKPYLRAQRPGWQQLHLSTPLRWSPGDCLEAFWFDALLMRDAPATEASQTFTAPKLHWYSGPQLASQPSLLHKVFDLLVNAHYQTSPDDLQRILDAPDIQVVTLQQEQHLLAAMLVQTEGTQRLADLANPISLGQRRVQGHLLAQNLSAYLCEPALASLSYLRIVRIAVKDNLRRLGLGRQMLKQLTTEATLRDYDALGSSFGASPDLLAFWQHSEFMPVRLGHKQDAASGEHSLLVLKALSPKAQIWQCALTSYFYDEYPYLLATYFKQLDASLALSLLKGNRQDVTLNVRYQRQLQAFSVGTQPLDTVLQALRCLLMNRVKLPACMDTQLAMRYLLQGWDIGSVCQEAGLSGKKQLVARLRSWVKARLDATP</sequence>
<feature type="domain" description="TcmA/NAT10 helicase" evidence="10">
    <location>
        <begin position="199"/>
        <end position="364"/>
    </location>
</feature>
<dbReference type="EMBL" id="BAAAEI010000020">
    <property type="protein sequence ID" value="GAA0365895.1"/>
    <property type="molecule type" value="Genomic_DNA"/>
</dbReference>
<evidence type="ECO:0000256" key="7">
    <source>
        <dbReference type="ARBA" id="ARBA00022884"/>
    </source>
</evidence>
<keyword evidence="8 9" id="KW-0012">Acyltransferase</keyword>
<dbReference type="Gene3D" id="3.40.50.300">
    <property type="entry name" value="P-loop containing nucleotide triphosphate hydrolases"/>
    <property type="match status" value="1"/>
</dbReference>
<dbReference type="InterPro" id="IPR038321">
    <property type="entry name" value="TmcA_C_sf"/>
</dbReference>
<keyword evidence="5 9" id="KW-0547">Nucleotide-binding</keyword>
<dbReference type="InterPro" id="IPR032672">
    <property type="entry name" value="TmcA/NAT10/Kre33"/>
</dbReference>
<dbReference type="Pfam" id="PF13718">
    <property type="entry name" value="GNAT_acetyltr_2"/>
    <property type="match status" value="2"/>
</dbReference>
<proteinExistence type="inferred from homology"/>
<dbReference type="InterPro" id="IPR016181">
    <property type="entry name" value="Acyl_CoA_acyltransferase"/>
</dbReference>
<evidence type="ECO:0000256" key="8">
    <source>
        <dbReference type="ARBA" id="ARBA00023315"/>
    </source>
</evidence>
<evidence type="ECO:0000313" key="14">
    <source>
        <dbReference type="EMBL" id="GAA0365895.1"/>
    </source>
</evidence>
<evidence type="ECO:0000256" key="5">
    <source>
        <dbReference type="ARBA" id="ARBA00022741"/>
    </source>
</evidence>
<feature type="domain" description="N-acetyltransferase" evidence="12">
    <location>
        <begin position="516"/>
        <end position="566"/>
    </location>
</feature>
<evidence type="ECO:0000259" key="12">
    <source>
        <dbReference type="Pfam" id="PF13718"/>
    </source>
</evidence>
<feature type="domain" description="N-acetyltransferase" evidence="12">
    <location>
        <begin position="399"/>
        <end position="512"/>
    </location>
</feature>
<evidence type="ECO:0000259" key="10">
    <source>
        <dbReference type="Pfam" id="PF05127"/>
    </source>
</evidence>
<name>A0ABN0XJI0_9ALTE</name>
<keyword evidence="1 9" id="KW-0963">Cytoplasm</keyword>
<dbReference type="SUPFAM" id="SSF55729">
    <property type="entry name" value="Acyl-CoA N-acyltransferases (Nat)"/>
    <property type="match status" value="1"/>
</dbReference>
<comment type="caution">
    <text evidence="14">The sequence shown here is derived from an EMBL/GenBank/DDBJ whole genome shotgun (WGS) entry which is preliminary data.</text>
</comment>
<evidence type="ECO:0000256" key="9">
    <source>
        <dbReference type="HAMAP-Rule" id="MF_01886"/>
    </source>
</evidence>
<dbReference type="InterPro" id="IPR024914">
    <property type="entry name" value="tRNA_acetyltr_TmcA"/>
</dbReference>
<evidence type="ECO:0000256" key="6">
    <source>
        <dbReference type="ARBA" id="ARBA00022840"/>
    </source>
</evidence>
<dbReference type="InterPro" id="IPR000182">
    <property type="entry name" value="GNAT_dom"/>
</dbReference>
<evidence type="ECO:0000256" key="4">
    <source>
        <dbReference type="ARBA" id="ARBA00022694"/>
    </source>
</evidence>
<dbReference type="RefSeq" id="WP_343846325.1">
    <property type="nucleotide sequence ID" value="NZ_BAAAEI010000020.1"/>
</dbReference>
<comment type="catalytic activity">
    <reaction evidence="9">
        <text>cytidine(34) in elongator tRNA(Met) + acetyl-CoA + ATP + H2O = N(4)-acetylcytidine(34) in elongator tRNA(Met) + ADP + phosphate + CoA + H(+)</text>
        <dbReference type="Rhea" id="RHEA:43788"/>
        <dbReference type="Rhea" id="RHEA-COMP:10693"/>
        <dbReference type="Rhea" id="RHEA-COMP:10694"/>
        <dbReference type="ChEBI" id="CHEBI:15377"/>
        <dbReference type="ChEBI" id="CHEBI:15378"/>
        <dbReference type="ChEBI" id="CHEBI:30616"/>
        <dbReference type="ChEBI" id="CHEBI:43474"/>
        <dbReference type="ChEBI" id="CHEBI:57287"/>
        <dbReference type="ChEBI" id="CHEBI:57288"/>
        <dbReference type="ChEBI" id="CHEBI:74900"/>
        <dbReference type="ChEBI" id="CHEBI:82748"/>
        <dbReference type="ChEBI" id="CHEBI:456216"/>
        <dbReference type="EC" id="2.3.1.193"/>
    </reaction>
</comment>
<comment type="subcellular location">
    <subcellularLocation>
        <location evidence="9">Cytoplasm</location>
    </subcellularLocation>
</comment>
<keyword evidence="4 9" id="KW-0819">tRNA processing</keyword>